<dbReference type="AlphaFoldDB" id="M1D9K5"/>
<dbReference type="PANTHER" id="PTHR33180">
    <property type="entry name" value="PHOTOSYSTEM II CP43 REACTION CENTER PROTEIN"/>
    <property type="match status" value="1"/>
</dbReference>
<sequence length="304" mass="33632">MAKIMTQLDILSKNVMGVGAKTVNDMGVGCVNPEEVKFEVLYNEEVNFLANQRGGYRANYPRKGGNQDMATPKVAGKDMPPRKRAKGIIINKDASASRAKATKIPTTCGKGKAPEPASPEASSDSDGIFATNLTTSESEGEHKEDDELMAAQRAELRSKRLNDLSRIKATQASTTLLAPAQAVIPAPAAQLFTRPRGPYVPNWVREFYTPYAALVPQRKNQAAKFKPIDYVVVRGRKVKGDRDAINTVLEWSKEIEDYCQYMIRMKTFKNMKKWLAPLISDGAPKWIEVGAPIEKKDLNIAARF</sequence>
<feature type="region of interest" description="Disordered" evidence="1">
    <location>
        <begin position="94"/>
        <end position="128"/>
    </location>
</feature>
<keyword evidence="4" id="KW-1185">Reference proteome</keyword>
<dbReference type="Gramene" id="PGSC0003DMT400085471">
    <property type="protein sequence ID" value="PGSC0003DMT400085471"/>
    <property type="gene ID" value="PGSC0003DMG400035042"/>
</dbReference>
<dbReference type="Pfam" id="PF20167">
    <property type="entry name" value="Transposase_32"/>
    <property type="match status" value="1"/>
</dbReference>
<dbReference type="InterPro" id="IPR046796">
    <property type="entry name" value="Transposase_32_dom"/>
</dbReference>
<dbReference type="PANTHER" id="PTHR33180:SF31">
    <property type="entry name" value="POLYPROTEIN PROTEIN"/>
    <property type="match status" value="1"/>
</dbReference>
<reference evidence="3" key="2">
    <citation type="submission" date="2015-06" db="UniProtKB">
        <authorList>
            <consortium name="EnsemblPlants"/>
        </authorList>
    </citation>
    <scope>IDENTIFICATION</scope>
    <source>
        <strain evidence="3">DM1-3 516 R44</strain>
    </source>
</reference>
<accession>M1D9K5</accession>
<reference evidence="4" key="1">
    <citation type="journal article" date="2011" name="Nature">
        <title>Genome sequence and analysis of the tuber crop potato.</title>
        <authorList>
            <consortium name="The Potato Genome Sequencing Consortium"/>
        </authorList>
    </citation>
    <scope>NUCLEOTIDE SEQUENCE [LARGE SCALE GENOMIC DNA]</scope>
    <source>
        <strain evidence="4">cv. DM1-3 516 R44</strain>
    </source>
</reference>
<organism evidence="3 4">
    <name type="scientific">Solanum tuberosum</name>
    <name type="common">Potato</name>
    <dbReference type="NCBI Taxonomy" id="4113"/>
    <lineage>
        <taxon>Eukaryota</taxon>
        <taxon>Viridiplantae</taxon>
        <taxon>Streptophyta</taxon>
        <taxon>Embryophyta</taxon>
        <taxon>Tracheophyta</taxon>
        <taxon>Spermatophyta</taxon>
        <taxon>Magnoliopsida</taxon>
        <taxon>eudicotyledons</taxon>
        <taxon>Gunneridae</taxon>
        <taxon>Pentapetalae</taxon>
        <taxon>asterids</taxon>
        <taxon>lamiids</taxon>
        <taxon>Solanales</taxon>
        <taxon>Solanaceae</taxon>
        <taxon>Solanoideae</taxon>
        <taxon>Solaneae</taxon>
        <taxon>Solanum</taxon>
    </lineage>
</organism>
<evidence type="ECO:0000256" key="1">
    <source>
        <dbReference type="SAM" id="MobiDB-lite"/>
    </source>
</evidence>
<evidence type="ECO:0000313" key="4">
    <source>
        <dbReference type="Proteomes" id="UP000011115"/>
    </source>
</evidence>
<feature type="region of interest" description="Disordered" evidence="1">
    <location>
        <begin position="59"/>
        <end position="81"/>
    </location>
</feature>
<dbReference type="Proteomes" id="UP000011115">
    <property type="component" value="Unassembled WGS sequence"/>
</dbReference>
<feature type="compositionally biased region" description="Low complexity" evidence="1">
    <location>
        <begin position="114"/>
        <end position="126"/>
    </location>
</feature>
<evidence type="ECO:0000259" key="2">
    <source>
        <dbReference type="Pfam" id="PF20167"/>
    </source>
</evidence>
<dbReference type="PaxDb" id="4113-PGSC0003DMT400085471"/>
<evidence type="ECO:0000313" key="3">
    <source>
        <dbReference type="EnsemblPlants" id="PGSC0003DMT400085471"/>
    </source>
</evidence>
<feature type="domain" description="Putative plant transposon protein" evidence="2">
    <location>
        <begin position="192"/>
        <end position="304"/>
    </location>
</feature>
<proteinExistence type="predicted"/>
<dbReference type="EnsemblPlants" id="PGSC0003DMT400085471">
    <property type="protein sequence ID" value="PGSC0003DMT400085471"/>
    <property type="gene ID" value="PGSC0003DMG400035042"/>
</dbReference>
<dbReference type="GO" id="GO:0009523">
    <property type="term" value="C:photosystem II"/>
    <property type="evidence" value="ECO:0000318"/>
    <property type="project" value="GO_Central"/>
</dbReference>
<dbReference type="GO" id="GO:0009579">
    <property type="term" value="C:thylakoid"/>
    <property type="evidence" value="ECO:0000318"/>
    <property type="project" value="GO_Central"/>
</dbReference>
<dbReference type="InParanoid" id="M1D9K5"/>
<protein>
    <recommendedName>
        <fullName evidence="2">Putative plant transposon protein domain-containing protein</fullName>
    </recommendedName>
</protein>
<name>M1D9K5_SOLTU</name>
<dbReference type="HOGENOM" id="CLU_029307_1_0_1"/>